<feature type="compositionally biased region" description="Low complexity" evidence="26">
    <location>
        <begin position="70"/>
        <end position="85"/>
    </location>
</feature>
<dbReference type="InterPro" id="IPR011604">
    <property type="entry name" value="PDDEXK-like_dom_sf"/>
</dbReference>
<dbReference type="Gene3D" id="3.40.50.300">
    <property type="entry name" value="P-loop containing nucleotide triphosphate hydrolases"/>
    <property type="match status" value="2"/>
</dbReference>
<keyword evidence="12" id="KW-0255">Endonuclease</keyword>
<evidence type="ECO:0000256" key="17">
    <source>
        <dbReference type="ARBA" id="ARBA00023004"/>
    </source>
</evidence>
<evidence type="ECO:0000256" key="16">
    <source>
        <dbReference type="ARBA" id="ARBA00022840"/>
    </source>
</evidence>
<keyword evidence="15 31" id="KW-0347">Helicase</keyword>
<keyword evidence="22" id="KW-0539">Nucleus</keyword>
<keyword evidence="19" id="KW-0238">DNA-binding</keyword>
<feature type="domain" description="DNA2/NAM7 helicase helicase" evidence="28">
    <location>
        <begin position="999"/>
        <end position="1063"/>
    </location>
</feature>
<evidence type="ECO:0000256" key="18">
    <source>
        <dbReference type="ARBA" id="ARBA00023014"/>
    </source>
</evidence>
<feature type="domain" description="DNA replication factor Dna2 N-terminal" evidence="27">
    <location>
        <begin position="309"/>
        <end position="497"/>
    </location>
</feature>
<evidence type="ECO:0000256" key="21">
    <source>
        <dbReference type="ARBA" id="ARBA00023204"/>
    </source>
</evidence>
<keyword evidence="17" id="KW-0408">Iron</keyword>
<keyword evidence="8" id="KW-0235">DNA replication</keyword>
<evidence type="ECO:0000256" key="1">
    <source>
        <dbReference type="ARBA" id="ARBA00001966"/>
    </source>
</evidence>
<keyword evidence="14" id="KW-0378">Hydrolase</keyword>
<organism evidence="31 32">
    <name type="scientific">Rhodotorula toruloides (strain NP11)</name>
    <name type="common">Yeast</name>
    <name type="synonym">Rhodosporidium toruloides</name>
    <dbReference type="NCBI Taxonomy" id="1130832"/>
    <lineage>
        <taxon>Eukaryota</taxon>
        <taxon>Fungi</taxon>
        <taxon>Dikarya</taxon>
        <taxon>Basidiomycota</taxon>
        <taxon>Pucciniomycotina</taxon>
        <taxon>Microbotryomycetes</taxon>
        <taxon>Sporidiobolales</taxon>
        <taxon>Sporidiobolaceae</taxon>
        <taxon>Rhodotorula</taxon>
    </lineage>
</organism>
<comment type="similarity">
    <text evidence="4">Belongs to the DNA2/NAM7 helicase family.</text>
</comment>
<dbReference type="GeneID" id="27365450"/>
<dbReference type="FunFam" id="3.40.50.300:FF:001170">
    <property type="entry name" value="DNA replication helicase Dna2"/>
    <property type="match status" value="1"/>
</dbReference>
<dbReference type="GO" id="GO:0003677">
    <property type="term" value="F:DNA binding"/>
    <property type="evidence" value="ECO:0007669"/>
    <property type="project" value="UniProtKB-KW"/>
</dbReference>
<keyword evidence="11" id="KW-0547">Nucleotide-binding</keyword>
<dbReference type="PANTHER" id="PTHR43788">
    <property type="entry name" value="DNA2/NAM7 HELICASE FAMILY MEMBER"/>
    <property type="match status" value="1"/>
</dbReference>
<dbReference type="CDD" id="cd18808">
    <property type="entry name" value="SF1_C_Upf1"/>
    <property type="match status" value="1"/>
</dbReference>
<evidence type="ECO:0000256" key="5">
    <source>
        <dbReference type="ARBA" id="ARBA00012551"/>
    </source>
</evidence>
<keyword evidence="32" id="KW-1185">Reference proteome</keyword>
<feature type="domain" description="DNA2/NAM7 helicase-like C-terminal" evidence="29">
    <location>
        <begin position="1073"/>
        <end position="1276"/>
    </location>
</feature>
<dbReference type="InterPro" id="IPR027417">
    <property type="entry name" value="P-loop_NTPase"/>
</dbReference>
<dbReference type="FunFam" id="3.40.50.300:FF:000789">
    <property type="entry name" value="DNA replication ATP-dependent helicase/nuclease DNA2"/>
    <property type="match status" value="1"/>
</dbReference>
<evidence type="ECO:0000256" key="24">
    <source>
        <dbReference type="ARBA" id="ARBA00032548"/>
    </source>
</evidence>
<feature type="region of interest" description="Disordered" evidence="26">
    <location>
        <begin position="21"/>
        <end position="122"/>
    </location>
</feature>
<dbReference type="Pfam" id="PF21123">
    <property type="entry name" value="Dna2_Rift"/>
    <property type="match status" value="1"/>
</dbReference>
<name>M7WVC1_RHOT1</name>
<evidence type="ECO:0000256" key="4">
    <source>
        <dbReference type="ARBA" id="ARBA00007913"/>
    </source>
</evidence>
<dbReference type="InterPro" id="IPR041677">
    <property type="entry name" value="DNA2/NAM7_AAA_11"/>
</dbReference>
<feature type="domain" description="DNA2/NAM7 helicase helicase" evidence="28">
    <location>
        <begin position="896"/>
        <end position="986"/>
    </location>
</feature>
<dbReference type="GO" id="GO:0051539">
    <property type="term" value="F:4 iron, 4 sulfur cluster binding"/>
    <property type="evidence" value="ECO:0007669"/>
    <property type="project" value="UniProtKB-KW"/>
</dbReference>
<dbReference type="OrthoDB" id="6513042at2759"/>
<evidence type="ECO:0000259" key="27">
    <source>
        <dbReference type="Pfam" id="PF08696"/>
    </source>
</evidence>
<evidence type="ECO:0000313" key="31">
    <source>
        <dbReference type="EMBL" id="EMS21790.1"/>
    </source>
</evidence>
<dbReference type="eggNOG" id="KOG1805">
    <property type="taxonomic scope" value="Eukaryota"/>
</dbReference>
<keyword evidence="23" id="KW-0511">Multifunctional enzyme</keyword>
<evidence type="ECO:0000256" key="8">
    <source>
        <dbReference type="ARBA" id="ARBA00022705"/>
    </source>
</evidence>
<evidence type="ECO:0000256" key="9">
    <source>
        <dbReference type="ARBA" id="ARBA00022722"/>
    </source>
</evidence>
<dbReference type="Pfam" id="PF13087">
    <property type="entry name" value="AAA_12"/>
    <property type="match status" value="1"/>
</dbReference>
<evidence type="ECO:0000256" key="19">
    <source>
        <dbReference type="ARBA" id="ARBA00023125"/>
    </source>
</evidence>
<evidence type="ECO:0000259" key="28">
    <source>
        <dbReference type="Pfam" id="PF13086"/>
    </source>
</evidence>
<comment type="catalytic activity">
    <reaction evidence="25">
        <text>ATP + H2O = ADP + phosphate + H(+)</text>
        <dbReference type="Rhea" id="RHEA:13065"/>
        <dbReference type="ChEBI" id="CHEBI:15377"/>
        <dbReference type="ChEBI" id="CHEBI:15378"/>
        <dbReference type="ChEBI" id="CHEBI:30616"/>
        <dbReference type="ChEBI" id="CHEBI:43474"/>
        <dbReference type="ChEBI" id="CHEBI:456216"/>
        <dbReference type="EC" id="3.6.4.12"/>
    </reaction>
</comment>
<keyword evidence="9" id="KW-0540">Nuclease</keyword>
<comment type="subcellular location">
    <subcellularLocation>
        <location evidence="3">Mitochondrion</location>
    </subcellularLocation>
    <subcellularLocation>
        <location evidence="2">Nucleus</location>
    </subcellularLocation>
</comment>
<evidence type="ECO:0000256" key="15">
    <source>
        <dbReference type="ARBA" id="ARBA00022806"/>
    </source>
</evidence>
<feature type="compositionally biased region" description="Polar residues" evidence="26">
    <location>
        <begin position="22"/>
        <end position="38"/>
    </location>
</feature>
<gene>
    <name evidence="31" type="ORF">RHTO_01437</name>
</gene>
<evidence type="ECO:0000313" key="32">
    <source>
        <dbReference type="Proteomes" id="UP000016926"/>
    </source>
</evidence>
<sequence length="1349" mass="149405">MPAIEAEEALMAELFADLDASCFTSPPSSQPLATSQGSRARPVHPPKRVKLGTPSPRPQTRTDRLPRPVPSSKSAPSSQPSQPAPFWDNPFAHPPLTQQSLAERDRRERAIGVAPSLPRDAGRKVVGRNRAHQDPLADQAINAGMKRGREEKDVGKGRAVKHVAVEIEGKENADVLRRGPLRERKPLVFKEQEENEKLHASTEEKPRVDEFADMLEDVDWDKEMLAFDDEAKAVHRDEKYIPRSKRYVRCRVEEVVESVGASSRPQKLLTVSSKAFDDLRQVALCDDWVDTPVVTGKVKLHMFARLALTLSHAGDIVNLVGDFNLAAKDTPLQLTRSHSLLILHPDILVSSTKVADSSHCTRKAVLQEIIRTVGGTTPSLLYGNMLHSLMQSCMMEGRWDDEYRRGKIDEVVKEYGGQLWTIDVGFEKAKEELLNRSKDLEAFAERFLGEKPKVDAFLSDPRALDTARSRLAINATLDVEDDIWSPRFGLKGKIDVSTLANVVDSVGFSRKGTAPFEIKTGRTNAGMEHRAQTMLYTLLMSDRFDEDIDSGLLYYTQSNEVFRVQAARNEIRGLILARNRFATFLHRRMTLTPSGFVPPTQASQSHPGSPRPVKDEPSIGKEEDEDDALWGDADFPVSSQVEGAELALLPPPIDDERSCKKCYVGDACMLYRKAVDGDDMICDDETDPLQLIYAEKTDHVTAAHAEFFKQWERLISLEEQELVRFKKEIWTLQAEEREQLGRCFANMVISEVKAEEQSSKTSVHRFVYRLRPRSPTESSLLGGSISTNDPIVVSLETPSILAISRGFVLSLSPTEVVIGVDRSLTACPQSHGTAVGELVFRVDKDELAAGMGRIRDNLVQLFTPGSDERRRSLVVDLAAPRFRPIAEIKQAALPSHLNGDQRQAVAKVLTAQDYALILGMPGTGKTTTTAEVINALAQAGRSILLTSYTHSAVDNILLKVKDAGLSILRLGNRDKVLPSLHPFTLTSEDYAHSLSDIDNKLLRPQIVATTCLGINEPIFVKRRFDVCIVDEASQVTLPTCLGPLRFADSFVLVGDHNQLPPLVRNGAARKGGLDVSLFKRLSEAHPDAVVNLTHQYRMNGDIMSLSNELVYSGQLKVGDERVGGRKLEVRKDLAELGVEPWVRDIVDPDRSVIFIDTDALPARERRNGSLIDNPSEAVLVKKTVSALAASGVDEEDIGVISLYRQQIKLLSRQLSSHPDVEILTADRSQGRDKECIVLSLVRSNTTGNAGDLLKDWRRVNVCLTRAKSKLVIFGSRSTISHVQLMADFVRLVDAKGWVYELPAIAAVVVEEDVKIKLEEDVEEKKPVIRKGGGALALRSPLASDILNSL</sequence>
<dbReference type="InterPro" id="IPR047187">
    <property type="entry name" value="SF1_C_Upf1"/>
</dbReference>
<dbReference type="HOGENOM" id="CLU_001666_2_3_1"/>
<dbReference type="CDD" id="cd18041">
    <property type="entry name" value="DEXXQc_DNA2"/>
    <property type="match status" value="1"/>
</dbReference>
<evidence type="ECO:0000256" key="20">
    <source>
        <dbReference type="ARBA" id="ARBA00023128"/>
    </source>
</evidence>
<dbReference type="GO" id="GO:0006260">
    <property type="term" value="P:DNA replication"/>
    <property type="evidence" value="ECO:0007669"/>
    <property type="project" value="UniProtKB-KW"/>
</dbReference>
<keyword evidence="7" id="KW-0004">4Fe-4S</keyword>
<proteinExistence type="inferred from homology"/>
<evidence type="ECO:0000256" key="7">
    <source>
        <dbReference type="ARBA" id="ARBA00022485"/>
    </source>
</evidence>
<dbReference type="InterPro" id="IPR041679">
    <property type="entry name" value="DNA2/NAM7-like_C"/>
</dbReference>
<keyword evidence="10" id="KW-0479">Metal-binding</keyword>
<dbReference type="GO" id="GO:0016887">
    <property type="term" value="F:ATP hydrolysis activity"/>
    <property type="evidence" value="ECO:0007669"/>
    <property type="project" value="RHEA"/>
</dbReference>
<evidence type="ECO:0000256" key="6">
    <source>
        <dbReference type="ARBA" id="ARBA00021516"/>
    </source>
</evidence>
<dbReference type="RefSeq" id="XP_016272909.1">
    <property type="nucleotide sequence ID" value="XM_016415119.1"/>
</dbReference>
<evidence type="ECO:0000256" key="26">
    <source>
        <dbReference type="SAM" id="MobiDB-lite"/>
    </source>
</evidence>
<evidence type="ECO:0000256" key="23">
    <source>
        <dbReference type="ARBA" id="ARBA00023268"/>
    </source>
</evidence>
<reference evidence="31 32" key="1">
    <citation type="journal article" date="2012" name="Nat. Commun.">
        <title>A multi-omic map of the lipid-producing yeast Rhodosporidium toruloides.</title>
        <authorList>
            <person name="Zhu Z."/>
            <person name="Zhang S."/>
            <person name="Liu H."/>
            <person name="Shen H."/>
            <person name="Lin X."/>
            <person name="Yang F."/>
            <person name="Zhou Y.J."/>
            <person name="Jin G."/>
            <person name="Ye M."/>
            <person name="Zou H."/>
            <person name="Zou H."/>
            <person name="Zhao Z.K."/>
        </authorList>
    </citation>
    <scope>NUCLEOTIDE SEQUENCE [LARGE SCALE GENOMIC DNA]</scope>
    <source>
        <strain evidence="31 32">NP11</strain>
    </source>
</reference>
<dbReference type="GO" id="GO:0006281">
    <property type="term" value="P:DNA repair"/>
    <property type="evidence" value="ECO:0007669"/>
    <property type="project" value="UniProtKB-KW"/>
</dbReference>
<feature type="compositionally biased region" description="Basic and acidic residues" evidence="26">
    <location>
        <begin position="612"/>
        <end position="621"/>
    </location>
</feature>
<evidence type="ECO:0000256" key="22">
    <source>
        <dbReference type="ARBA" id="ARBA00023242"/>
    </source>
</evidence>
<keyword evidence="20" id="KW-0496">Mitochondrion</keyword>
<evidence type="ECO:0000256" key="2">
    <source>
        <dbReference type="ARBA" id="ARBA00004123"/>
    </source>
</evidence>
<dbReference type="Pfam" id="PF08696">
    <property type="entry name" value="Dna2"/>
    <property type="match status" value="1"/>
</dbReference>
<evidence type="ECO:0000256" key="13">
    <source>
        <dbReference type="ARBA" id="ARBA00022763"/>
    </source>
</evidence>
<dbReference type="EC" id="3.6.4.12" evidence="5"/>
<dbReference type="GO" id="GO:0046872">
    <property type="term" value="F:metal ion binding"/>
    <property type="evidence" value="ECO:0007669"/>
    <property type="project" value="UniProtKB-KW"/>
</dbReference>
<evidence type="ECO:0000256" key="12">
    <source>
        <dbReference type="ARBA" id="ARBA00022759"/>
    </source>
</evidence>
<protein>
    <recommendedName>
        <fullName evidence="6">DNA replication ATP-dependent helicase/nuclease DNA2</fullName>
        <ecNumber evidence="5">3.6.4.12</ecNumber>
    </recommendedName>
    <alternativeName>
        <fullName evidence="24">DNA replication ATP-dependent helicase-like homolog</fullName>
    </alternativeName>
</protein>
<evidence type="ECO:0000256" key="10">
    <source>
        <dbReference type="ARBA" id="ARBA00022723"/>
    </source>
</evidence>
<dbReference type="PANTHER" id="PTHR43788:SF8">
    <property type="entry name" value="DNA-BINDING PROTEIN SMUBP-2"/>
    <property type="match status" value="1"/>
</dbReference>
<dbReference type="GO" id="GO:0005739">
    <property type="term" value="C:mitochondrion"/>
    <property type="evidence" value="ECO:0007669"/>
    <property type="project" value="UniProtKB-SubCell"/>
</dbReference>
<evidence type="ECO:0000256" key="11">
    <source>
        <dbReference type="ARBA" id="ARBA00022741"/>
    </source>
</evidence>
<dbReference type="Pfam" id="PF13086">
    <property type="entry name" value="AAA_11"/>
    <property type="match status" value="2"/>
</dbReference>
<evidence type="ECO:0000256" key="3">
    <source>
        <dbReference type="ARBA" id="ARBA00004173"/>
    </source>
</evidence>
<feature type="compositionally biased region" description="Basic residues" evidence="26">
    <location>
        <begin position="41"/>
        <end position="50"/>
    </location>
</feature>
<comment type="cofactor">
    <cofactor evidence="1">
        <name>[4Fe-4S] cluster</name>
        <dbReference type="ChEBI" id="CHEBI:49883"/>
    </cofactor>
</comment>
<feature type="region of interest" description="Disordered" evidence="26">
    <location>
        <begin position="595"/>
        <end position="625"/>
    </location>
</feature>
<dbReference type="GO" id="GO:0005634">
    <property type="term" value="C:nucleus"/>
    <property type="evidence" value="ECO:0007669"/>
    <property type="project" value="UniProtKB-SubCell"/>
</dbReference>
<evidence type="ECO:0000256" key="14">
    <source>
        <dbReference type="ARBA" id="ARBA00022801"/>
    </source>
</evidence>
<dbReference type="InterPro" id="IPR050534">
    <property type="entry name" value="Coronavir_polyprotein_1ab"/>
</dbReference>
<keyword evidence="13" id="KW-0227">DNA damage</keyword>
<evidence type="ECO:0000256" key="25">
    <source>
        <dbReference type="ARBA" id="ARBA00047995"/>
    </source>
</evidence>
<accession>M7WVC1</accession>
<evidence type="ECO:0000259" key="29">
    <source>
        <dbReference type="Pfam" id="PF13087"/>
    </source>
</evidence>
<dbReference type="Gene3D" id="3.90.320.10">
    <property type="match status" value="1"/>
</dbReference>
<dbReference type="GO" id="GO:0017116">
    <property type="term" value="F:single-stranded DNA helicase activity"/>
    <property type="evidence" value="ECO:0007669"/>
    <property type="project" value="InterPro"/>
</dbReference>
<evidence type="ECO:0000259" key="30">
    <source>
        <dbReference type="Pfam" id="PF21123"/>
    </source>
</evidence>
<keyword evidence="21" id="KW-0234">DNA repair</keyword>
<dbReference type="EMBL" id="KB722654">
    <property type="protein sequence ID" value="EMS21790.1"/>
    <property type="molecule type" value="Genomic_DNA"/>
</dbReference>
<keyword evidence="18" id="KW-0411">Iron-sulfur</keyword>
<dbReference type="SUPFAM" id="SSF52540">
    <property type="entry name" value="P-loop containing nucleoside triphosphate hydrolases"/>
    <property type="match status" value="1"/>
</dbReference>
<dbReference type="GO" id="GO:0005524">
    <property type="term" value="F:ATP binding"/>
    <property type="evidence" value="ECO:0007669"/>
    <property type="project" value="UniProtKB-KW"/>
</dbReference>
<dbReference type="InterPro" id="IPR048459">
    <property type="entry name" value="DNA2_Rift"/>
</dbReference>
<dbReference type="Proteomes" id="UP000016926">
    <property type="component" value="Unassembled WGS sequence"/>
</dbReference>
<dbReference type="CDD" id="cd22318">
    <property type="entry name" value="DNA2_N-like"/>
    <property type="match status" value="1"/>
</dbReference>
<feature type="domain" description="DNA2 rift barrel" evidence="30">
    <location>
        <begin position="734"/>
        <end position="846"/>
    </location>
</feature>
<dbReference type="InterPro" id="IPR014808">
    <property type="entry name" value="DNA_replication_fac_Dna2_N"/>
</dbReference>
<dbReference type="InterPro" id="IPR026851">
    <property type="entry name" value="Dna2/JHS1_DEXXQ-box"/>
</dbReference>
<keyword evidence="16" id="KW-0067">ATP-binding</keyword>
<dbReference type="GO" id="GO:0043139">
    <property type="term" value="F:5'-3' DNA helicase activity"/>
    <property type="evidence" value="ECO:0007669"/>
    <property type="project" value="TreeGrafter"/>
</dbReference>
<dbReference type="GO" id="GO:0004519">
    <property type="term" value="F:endonuclease activity"/>
    <property type="evidence" value="ECO:0007669"/>
    <property type="project" value="UniProtKB-KW"/>
</dbReference>